<organism evidence="15 16">
    <name type="scientific">Bifidobacterium mongoliense DSM 21395</name>
    <dbReference type="NCBI Taxonomy" id="1437603"/>
    <lineage>
        <taxon>Bacteria</taxon>
        <taxon>Bacillati</taxon>
        <taxon>Actinomycetota</taxon>
        <taxon>Actinomycetes</taxon>
        <taxon>Bifidobacteriales</taxon>
        <taxon>Bifidobacteriaceae</taxon>
        <taxon>Bifidobacterium</taxon>
    </lineage>
</organism>
<accession>A0A087C7M7</accession>
<keyword evidence="5 15" id="KW-0328">Glycosyltransferase</keyword>
<evidence type="ECO:0000256" key="9">
    <source>
        <dbReference type="ARBA" id="ARBA00022968"/>
    </source>
</evidence>
<comment type="catalytic activity">
    <reaction evidence="12">
        <text>a di-trans,poly-cis-dolichyl phosphate + UDP-alpha-D-glucose = a di-trans,poly-cis-dolichyl beta-D-glucosyl phosphate + UDP</text>
        <dbReference type="Rhea" id="RHEA:15401"/>
        <dbReference type="Rhea" id="RHEA-COMP:19498"/>
        <dbReference type="Rhea" id="RHEA-COMP:19502"/>
        <dbReference type="ChEBI" id="CHEBI:57525"/>
        <dbReference type="ChEBI" id="CHEBI:57683"/>
        <dbReference type="ChEBI" id="CHEBI:58223"/>
        <dbReference type="ChEBI" id="CHEBI:58885"/>
        <dbReference type="EC" id="2.4.1.117"/>
    </reaction>
    <physiologicalReaction direction="left-to-right" evidence="12">
        <dbReference type="Rhea" id="RHEA:15402"/>
    </physiologicalReaction>
</comment>
<keyword evidence="6 15" id="KW-0808">Transferase</keyword>
<reference evidence="15 16" key="1">
    <citation type="submission" date="2014-03" db="EMBL/GenBank/DDBJ databases">
        <title>Genomics of Bifidobacteria.</title>
        <authorList>
            <person name="Ventura M."/>
            <person name="Milani C."/>
            <person name="Lugli G.A."/>
        </authorList>
    </citation>
    <scope>NUCLEOTIDE SEQUENCE [LARGE SCALE GENOMIC DNA]</scope>
    <source>
        <strain evidence="15 16">DSM 21395</strain>
    </source>
</reference>
<dbReference type="InterPro" id="IPR001173">
    <property type="entry name" value="Glyco_trans_2-like"/>
</dbReference>
<dbReference type="SUPFAM" id="SSF53448">
    <property type="entry name" value="Nucleotide-diphospho-sugar transferases"/>
    <property type="match status" value="1"/>
</dbReference>
<evidence type="ECO:0000256" key="10">
    <source>
        <dbReference type="ARBA" id="ARBA00022989"/>
    </source>
</evidence>
<comment type="subcellular location">
    <subcellularLocation>
        <location evidence="1">Endoplasmic reticulum membrane</location>
        <topology evidence="1">Single-pass membrane protein</topology>
    </subcellularLocation>
</comment>
<evidence type="ECO:0000256" key="2">
    <source>
        <dbReference type="ARBA" id="ARBA00004922"/>
    </source>
</evidence>
<evidence type="ECO:0000256" key="3">
    <source>
        <dbReference type="ARBA" id="ARBA00006739"/>
    </source>
</evidence>
<comment type="pathway">
    <text evidence="2">Protein modification; protein glycosylation.</text>
</comment>
<gene>
    <name evidence="15" type="ORF">BMON_0484</name>
</gene>
<dbReference type="EC" id="2.4.1.117" evidence="4"/>
<keyword evidence="16" id="KW-1185">Reference proteome</keyword>
<protein>
    <recommendedName>
        <fullName evidence="4">dolichyl-phosphate beta-glucosyltransferase</fullName>
        <ecNumber evidence="4">2.4.1.117</ecNumber>
    </recommendedName>
</protein>
<comment type="caution">
    <text evidence="15">The sequence shown here is derived from an EMBL/GenBank/DDBJ whole genome shotgun (WGS) entry which is preliminary data.</text>
</comment>
<keyword evidence="10" id="KW-1133">Transmembrane helix</keyword>
<dbReference type="InterPro" id="IPR029044">
    <property type="entry name" value="Nucleotide-diphossugar_trans"/>
</dbReference>
<evidence type="ECO:0000259" key="14">
    <source>
        <dbReference type="Pfam" id="PF00535"/>
    </source>
</evidence>
<evidence type="ECO:0000313" key="16">
    <source>
        <dbReference type="Proteomes" id="UP000029082"/>
    </source>
</evidence>
<evidence type="ECO:0000256" key="1">
    <source>
        <dbReference type="ARBA" id="ARBA00004389"/>
    </source>
</evidence>
<dbReference type="CDD" id="cd04188">
    <property type="entry name" value="DPG_synthase"/>
    <property type="match status" value="1"/>
</dbReference>
<dbReference type="eggNOG" id="COG1215">
    <property type="taxonomic scope" value="Bacteria"/>
</dbReference>
<comment type="similarity">
    <text evidence="3">Belongs to the glycosyltransferase 2 family.</text>
</comment>
<feature type="compositionally biased region" description="Polar residues" evidence="13">
    <location>
        <begin position="1"/>
        <end position="11"/>
    </location>
</feature>
<keyword evidence="7" id="KW-0812">Transmembrane</keyword>
<dbReference type="PANTHER" id="PTHR10859">
    <property type="entry name" value="GLYCOSYL TRANSFERASE"/>
    <property type="match status" value="1"/>
</dbReference>
<dbReference type="PANTHER" id="PTHR10859:SF91">
    <property type="entry name" value="DOLICHYL-PHOSPHATE BETA-GLUCOSYLTRANSFERASE"/>
    <property type="match status" value="1"/>
</dbReference>
<evidence type="ECO:0000256" key="12">
    <source>
        <dbReference type="ARBA" id="ARBA00045097"/>
    </source>
</evidence>
<name>A0A087C7M7_9BIFI</name>
<evidence type="ECO:0000256" key="11">
    <source>
        <dbReference type="ARBA" id="ARBA00023136"/>
    </source>
</evidence>
<keyword evidence="11" id="KW-0472">Membrane</keyword>
<dbReference type="AlphaFoldDB" id="A0A087C7M7"/>
<feature type="region of interest" description="Disordered" evidence="13">
    <location>
        <begin position="270"/>
        <end position="290"/>
    </location>
</feature>
<evidence type="ECO:0000313" key="15">
    <source>
        <dbReference type="EMBL" id="KFI79277.1"/>
    </source>
</evidence>
<sequence>METMNDQQTHMNDARPETSRDEPLLPSTTGISASGVSGRIIHGVIELGGPRPTDVDIVLPVCNEERTLEDSVHALLAYLDGARIDDAQDTAAPFTWNVVIADNASTDATWAIARSLHERRPLQVRALHIDRKGRGFALKTSWLSSRARVVAYMDVDLSTDIRHTGQLVLPLLRGEADLSCGCRLDPHASVTRSWTREMISRTYNRMLRTYLGARFRDAQCGFKAMTRATADVLLPQVRDDEWFFDTELLMRAQRMGMRLVEVPVHWVEDPGTTVNTSPTPSPRISGECAA</sequence>
<evidence type="ECO:0000256" key="13">
    <source>
        <dbReference type="SAM" id="MobiDB-lite"/>
    </source>
</evidence>
<feature type="region of interest" description="Disordered" evidence="13">
    <location>
        <begin position="1"/>
        <end position="31"/>
    </location>
</feature>
<proteinExistence type="inferred from homology"/>
<dbReference type="GO" id="GO:0004581">
    <property type="term" value="F:dolichyl-phosphate beta-glucosyltransferase activity"/>
    <property type="evidence" value="ECO:0007669"/>
    <property type="project" value="UniProtKB-EC"/>
</dbReference>
<evidence type="ECO:0000256" key="6">
    <source>
        <dbReference type="ARBA" id="ARBA00022679"/>
    </source>
</evidence>
<evidence type="ECO:0000256" key="4">
    <source>
        <dbReference type="ARBA" id="ARBA00012583"/>
    </source>
</evidence>
<keyword evidence="9" id="KW-0735">Signal-anchor</keyword>
<dbReference type="Pfam" id="PF00535">
    <property type="entry name" value="Glycos_transf_2"/>
    <property type="match status" value="1"/>
</dbReference>
<dbReference type="GO" id="GO:0006487">
    <property type="term" value="P:protein N-linked glycosylation"/>
    <property type="evidence" value="ECO:0007669"/>
    <property type="project" value="TreeGrafter"/>
</dbReference>
<feature type="domain" description="Glycosyltransferase 2-like" evidence="14">
    <location>
        <begin position="57"/>
        <end position="227"/>
    </location>
</feature>
<evidence type="ECO:0000256" key="8">
    <source>
        <dbReference type="ARBA" id="ARBA00022824"/>
    </source>
</evidence>
<keyword evidence="8" id="KW-0256">Endoplasmic reticulum</keyword>
<dbReference type="EMBL" id="JGZE01000002">
    <property type="protein sequence ID" value="KFI79277.1"/>
    <property type="molecule type" value="Genomic_DNA"/>
</dbReference>
<dbReference type="Gene3D" id="3.90.550.10">
    <property type="entry name" value="Spore Coat Polysaccharide Biosynthesis Protein SpsA, Chain A"/>
    <property type="match status" value="1"/>
</dbReference>
<dbReference type="InterPro" id="IPR035518">
    <property type="entry name" value="DPG_synthase"/>
</dbReference>
<dbReference type="Proteomes" id="UP000029082">
    <property type="component" value="Unassembled WGS sequence"/>
</dbReference>
<dbReference type="STRING" id="1437603.GCA_000771525_00918"/>
<feature type="compositionally biased region" description="Basic and acidic residues" evidence="13">
    <location>
        <begin position="12"/>
        <end position="23"/>
    </location>
</feature>
<evidence type="ECO:0000256" key="5">
    <source>
        <dbReference type="ARBA" id="ARBA00022676"/>
    </source>
</evidence>
<evidence type="ECO:0000256" key="7">
    <source>
        <dbReference type="ARBA" id="ARBA00022692"/>
    </source>
</evidence>